<comment type="caution">
    <text evidence="4">The sequence shown here is derived from an EMBL/GenBank/DDBJ whole genome shotgun (WGS) entry which is preliminary data.</text>
</comment>
<evidence type="ECO:0000256" key="2">
    <source>
        <dbReference type="SAM" id="Phobius"/>
    </source>
</evidence>
<feature type="region of interest" description="Disordered" evidence="1">
    <location>
        <begin position="216"/>
        <end position="250"/>
    </location>
</feature>
<dbReference type="Pfam" id="PF04773">
    <property type="entry name" value="FecR"/>
    <property type="match status" value="1"/>
</dbReference>
<name>A0A139SKJ6_9BACT</name>
<evidence type="ECO:0000313" key="5">
    <source>
        <dbReference type="Proteomes" id="UP000070058"/>
    </source>
</evidence>
<sequence>MNDSDSSTPAPLGVPPRRPHSALDWAQREGAADEVLDALRTLSLARRRRKRRLIGAACTLAAAFAIALVAVRVSDALALRRDALATAPPALAAATAEQGVPRAADARAADLSGEEAEPAGRVAIVSSNERQHLPDGSLVELREGAELVPEFTDSVRRVLLRSGTAHFAVVPDAGRPFEVVAQGLSIRAVGTAFCVDLSQESVEVLVTEGRVSVSEDREALLSGPARSAPDSEPGSGEHGTAAPTPDSSRAAGAFVAPTRHVMLAAGERVRVQIATGAPQLEVQPIAPAEWEAKLGWRVPRLEFSRARLGELLPEFNRYAARRIVLADPELAELRISGTLRADRSAALLEMLRRNFDLRIEERGDSEVVVSRR</sequence>
<dbReference type="STRING" id="1548207.AXK11_06930"/>
<gene>
    <name evidence="4" type="ORF">AXK11_06930</name>
</gene>
<keyword evidence="2" id="KW-1133">Transmembrane helix</keyword>
<evidence type="ECO:0000313" key="4">
    <source>
        <dbReference type="EMBL" id="KXU35082.1"/>
    </source>
</evidence>
<feature type="region of interest" description="Disordered" evidence="1">
    <location>
        <begin position="92"/>
        <end position="115"/>
    </location>
</feature>
<evidence type="ECO:0000256" key="1">
    <source>
        <dbReference type="SAM" id="MobiDB-lite"/>
    </source>
</evidence>
<reference evidence="5" key="1">
    <citation type="submission" date="2016-02" db="EMBL/GenBank/DDBJ databases">
        <authorList>
            <person name="Sanders J.G."/>
            <person name="Lin J.Y."/>
            <person name="Wertz J.T."/>
            <person name="Russell J.A."/>
            <person name="Moreau C.S."/>
            <person name="Powell S."/>
        </authorList>
    </citation>
    <scope>NUCLEOTIDE SEQUENCE [LARGE SCALE GENOMIC DNA]</scope>
    <source>
        <strain evidence="5">CAG34</strain>
    </source>
</reference>
<dbReference type="OrthoDB" id="186486at2"/>
<dbReference type="RefSeq" id="WP_068630605.1">
    <property type="nucleotide sequence ID" value="NZ_LSZQ01000052.1"/>
</dbReference>
<dbReference type="Proteomes" id="UP000070058">
    <property type="component" value="Unassembled WGS sequence"/>
</dbReference>
<evidence type="ECO:0000259" key="3">
    <source>
        <dbReference type="Pfam" id="PF04773"/>
    </source>
</evidence>
<accession>A0A139SKJ6</accession>
<dbReference type="PANTHER" id="PTHR30273:SF2">
    <property type="entry name" value="PROTEIN FECR"/>
    <property type="match status" value="1"/>
</dbReference>
<dbReference type="Gene3D" id="3.55.50.30">
    <property type="match status" value="1"/>
</dbReference>
<dbReference type="PANTHER" id="PTHR30273">
    <property type="entry name" value="PERIPLASMIC SIGNAL SENSOR AND SIGMA FACTOR ACTIVATOR FECR-RELATED"/>
    <property type="match status" value="1"/>
</dbReference>
<dbReference type="InterPro" id="IPR006860">
    <property type="entry name" value="FecR"/>
</dbReference>
<keyword evidence="2" id="KW-0812">Transmembrane</keyword>
<feature type="transmembrane region" description="Helical" evidence="2">
    <location>
        <begin position="53"/>
        <end position="71"/>
    </location>
</feature>
<dbReference type="Gene3D" id="2.60.120.1440">
    <property type="match status" value="1"/>
</dbReference>
<feature type="domain" description="FecR protein" evidence="3">
    <location>
        <begin position="132"/>
        <end position="211"/>
    </location>
</feature>
<proteinExistence type="predicted"/>
<feature type="region of interest" description="Disordered" evidence="1">
    <location>
        <begin position="1"/>
        <end position="20"/>
    </location>
</feature>
<keyword evidence="2" id="KW-0472">Membrane</keyword>
<protein>
    <recommendedName>
        <fullName evidence="3">FecR protein domain-containing protein</fullName>
    </recommendedName>
</protein>
<dbReference type="PIRSF" id="PIRSF018266">
    <property type="entry name" value="FecR"/>
    <property type="match status" value="1"/>
</dbReference>
<dbReference type="EMBL" id="LSZQ01000052">
    <property type="protein sequence ID" value="KXU35082.1"/>
    <property type="molecule type" value="Genomic_DNA"/>
</dbReference>
<keyword evidence="5" id="KW-1185">Reference proteome</keyword>
<organism evidence="4 5">
    <name type="scientific">Cephaloticoccus primus</name>
    <dbReference type="NCBI Taxonomy" id="1548207"/>
    <lineage>
        <taxon>Bacteria</taxon>
        <taxon>Pseudomonadati</taxon>
        <taxon>Verrucomicrobiota</taxon>
        <taxon>Opitutia</taxon>
        <taxon>Opitutales</taxon>
        <taxon>Opitutaceae</taxon>
        <taxon>Cephaloticoccus</taxon>
    </lineage>
</organism>
<dbReference type="AlphaFoldDB" id="A0A139SKJ6"/>
<dbReference type="GO" id="GO:0016989">
    <property type="term" value="F:sigma factor antagonist activity"/>
    <property type="evidence" value="ECO:0007669"/>
    <property type="project" value="TreeGrafter"/>
</dbReference>
<dbReference type="InterPro" id="IPR012373">
    <property type="entry name" value="Ferrdict_sens_TM"/>
</dbReference>